<dbReference type="AlphaFoldDB" id="A0A2V3UI54"/>
<evidence type="ECO:0000256" key="3">
    <source>
        <dbReference type="ARBA" id="ARBA00022692"/>
    </source>
</evidence>
<keyword evidence="3 6" id="KW-0812">Transmembrane</keyword>
<dbReference type="PANTHER" id="PTHR30482">
    <property type="entry name" value="HIGH-AFFINITY BRANCHED-CHAIN AMINO ACID TRANSPORT SYSTEM PERMEASE"/>
    <property type="match status" value="1"/>
</dbReference>
<dbReference type="GO" id="GO:0005886">
    <property type="term" value="C:plasma membrane"/>
    <property type="evidence" value="ECO:0007669"/>
    <property type="project" value="UniProtKB-SubCell"/>
</dbReference>
<dbReference type="InterPro" id="IPR001851">
    <property type="entry name" value="ABC_transp_permease"/>
</dbReference>
<proteinExistence type="predicted"/>
<dbReference type="GO" id="GO:0015658">
    <property type="term" value="F:branched-chain amino acid transmembrane transporter activity"/>
    <property type="evidence" value="ECO:0007669"/>
    <property type="project" value="InterPro"/>
</dbReference>
<dbReference type="PANTHER" id="PTHR30482:SF10">
    <property type="entry name" value="HIGH-AFFINITY BRANCHED-CHAIN AMINO ACID TRANSPORT PROTEIN BRAE"/>
    <property type="match status" value="1"/>
</dbReference>
<gene>
    <name evidence="7" type="ORF">C7450_101803</name>
</gene>
<feature type="transmembrane region" description="Helical" evidence="6">
    <location>
        <begin position="98"/>
        <end position="115"/>
    </location>
</feature>
<feature type="transmembrane region" description="Helical" evidence="6">
    <location>
        <begin position="6"/>
        <end position="27"/>
    </location>
</feature>
<keyword evidence="8" id="KW-1185">Reference proteome</keyword>
<feature type="transmembrane region" description="Helical" evidence="6">
    <location>
        <begin position="226"/>
        <end position="242"/>
    </location>
</feature>
<protein>
    <submittedName>
        <fullName evidence="7">Amino acid/amide ABC transporter membrane protein 2 (HAAT family)</fullName>
    </submittedName>
</protein>
<dbReference type="Proteomes" id="UP000248021">
    <property type="component" value="Unassembled WGS sequence"/>
</dbReference>
<feature type="transmembrane region" description="Helical" evidence="6">
    <location>
        <begin position="199"/>
        <end position="220"/>
    </location>
</feature>
<feature type="transmembrane region" description="Helical" evidence="6">
    <location>
        <begin position="34"/>
        <end position="55"/>
    </location>
</feature>
<dbReference type="CDD" id="cd06581">
    <property type="entry name" value="TM_PBP1_LivM_like"/>
    <property type="match status" value="1"/>
</dbReference>
<evidence type="ECO:0000256" key="2">
    <source>
        <dbReference type="ARBA" id="ARBA00022475"/>
    </source>
</evidence>
<feature type="transmembrane region" description="Helical" evidence="6">
    <location>
        <begin position="67"/>
        <end position="91"/>
    </location>
</feature>
<evidence type="ECO:0000256" key="4">
    <source>
        <dbReference type="ARBA" id="ARBA00022989"/>
    </source>
</evidence>
<dbReference type="EMBL" id="QJJK01000001">
    <property type="protein sequence ID" value="PXW65042.1"/>
    <property type="molecule type" value="Genomic_DNA"/>
</dbReference>
<name>A0A2V3UI54_9HYPH</name>
<evidence type="ECO:0000256" key="5">
    <source>
        <dbReference type="ARBA" id="ARBA00023136"/>
    </source>
</evidence>
<dbReference type="RefSeq" id="WP_110373049.1">
    <property type="nucleotide sequence ID" value="NZ_CAKNFM010000006.1"/>
</dbReference>
<evidence type="ECO:0000313" key="7">
    <source>
        <dbReference type="EMBL" id="PXW65042.1"/>
    </source>
</evidence>
<evidence type="ECO:0000256" key="1">
    <source>
        <dbReference type="ARBA" id="ARBA00004651"/>
    </source>
</evidence>
<evidence type="ECO:0000256" key="6">
    <source>
        <dbReference type="SAM" id="Phobius"/>
    </source>
</evidence>
<organism evidence="7 8">
    <name type="scientific">Chelatococcus asaccharovorans</name>
    <dbReference type="NCBI Taxonomy" id="28210"/>
    <lineage>
        <taxon>Bacteria</taxon>
        <taxon>Pseudomonadati</taxon>
        <taxon>Pseudomonadota</taxon>
        <taxon>Alphaproteobacteria</taxon>
        <taxon>Hyphomicrobiales</taxon>
        <taxon>Chelatococcaceae</taxon>
        <taxon>Chelatococcus</taxon>
    </lineage>
</organism>
<keyword evidence="5 6" id="KW-0472">Membrane</keyword>
<dbReference type="Pfam" id="PF02653">
    <property type="entry name" value="BPD_transp_2"/>
    <property type="match status" value="1"/>
</dbReference>
<feature type="transmembrane region" description="Helical" evidence="6">
    <location>
        <begin position="249"/>
        <end position="271"/>
    </location>
</feature>
<keyword evidence="4 6" id="KW-1133">Transmembrane helix</keyword>
<reference evidence="7 8" key="1">
    <citation type="submission" date="2018-05" db="EMBL/GenBank/DDBJ databases">
        <title>Genomic Encyclopedia of Type Strains, Phase IV (KMG-IV): sequencing the most valuable type-strain genomes for metagenomic binning, comparative biology and taxonomic classification.</title>
        <authorList>
            <person name="Goeker M."/>
        </authorList>
    </citation>
    <scope>NUCLEOTIDE SEQUENCE [LARGE SCALE GENOMIC DNA]</scope>
    <source>
        <strain evidence="7 8">DSM 6462</strain>
    </source>
</reference>
<feature type="transmembrane region" description="Helical" evidence="6">
    <location>
        <begin position="277"/>
        <end position="297"/>
    </location>
</feature>
<evidence type="ECO:0000313" key="8">
    <source>
        <dbReference type="Proteomes" id="UP000248021"/>
    </source>
</evidence>
<accession>A0A2V3UI54</accession>
<comment type="caution">
    <text evidence="7">The sequence shown here is derived from an EMBL/GenBank/DDBJ whole genome shotgun (WGS) entry which is preliminary data.</text>
</comment>
<feature type="transmembrane region" description="Helical" evidence="6">
    <location>
        <begin position="142"/>
        <end position="163"/>
    </location>
</feature>
<comment type="subcellular location">
    <subcellularLocation>
        <location evidence="1">Cell membrane</location>
        <topology evidence="1">Multi-pass membrane protein</topology>
    </subcellularLocation>
</comment>
<sequence>MIGLLSYLVFFTSVALILAVVVLGLNLQWGATGLFNAGIVGFYAIGAYAFAILTAPPRPELIGNFGLPWLAGLAGAMVASALAALVIGLATLKLRDDYLAIATFGIASTIQLLALNADPLTGGAMGIASIPNPARGLTGSPIINNLCYLALVLAIVALVYAGLQRLVESPWGRVLKAIREDEIAAQTLGKNISLFRLQAFVLGSMLMGLGGALYVGFVGFISPSDFMPILTFQIWTMLIIGGSGNNKGAILGAIVVWALWTLIGAATSLLVPAQYQAYGGALQSLVIGLILVLTLLLRPRGLIGERSTTSRHAA</sequence>
<dbReference type="InterPro" id="IPR043428">
    <property type="entry name" value="LivM-like"/>
</dbReference>
<keyword evidence="2" id="KW-1003">Cell membrane</keyword>
<dbReference type="OrthoDB" id="9814461at2"/>